<dbReference type="SUPFAM" id="SSF52402">
    <property type="entry name" value="Adenine nucleotide alpha hydrolases-like"/>
    <property type="match status" value="1"/>
</dbReference>
<dbReference type="Gene3D" id="3.40.50.620">
    <property type="entry name" value="HUPs"/>
    <property type="match status" value="1"/>
</dbReference>
<dbReference type="Proteomes" id="UP000095544">
    <property type="component" value="Unassembled WGS sequence"/>
</dbReference>
<dbReference type="OrthoDB" id="3572539at2"/>
<gene>
    <name evidence="2" type="ORF">ERS852491_03605</name>
</gene>
<feature type="domain" description="Diphthamide synthase" evidence="1">
    <location>
        <begin position="8"/>
        <end position="205"/>
    </location>
</feature>
<organism evidence="2 3">
    <name type="scientific">Faecalicatena contorta</name>
    <dbReference type="NCBI Taxonomy" id="39482"/>
    <lineage>
        <taxon>Bacteria</taxon>
        <taxon>Bacillati</taxon>
        <taxon>Bacillota</taxon>
        <taxon>Clostridia</taxon>
        <taxon>Lachnospirales</taxon>
        <taxon>Lachnospiraceae</taxon>
        <taxon>Faecalicatena</taxon>
    </lineage>
</organism>
<dbReference type="EMBL" id="CYZU01000040">
    <property type="protein sequence ID" value="CUO88221.1"/>
    <property type="molecule type" value="Genomic_DNA"/>
</dbReference>
<accession>A0A174IP49</accession>
<reference evidence="2 3" key="1">
    <citation type="submission" date="2015-09" db="EMBL/GenBank/DDBJ databases">
        <authorList>
            <consortium name="Pathogen Informatics"/>
        </authorList>
    </citation>
    <scope>NUCLEOTIDE SEQUENCE [LARGE SCALE GENOMIC DNA]</scope>
    <source>
        <strain evidence="2 3">2789STDY5834876</strain>
    </source>
</reference>
<sequence>MNELKGKKFVASYSSGKDSTLSIYKAIQSGMIPMGLIMTYNTDRERSWFHGISPQVIHKLETSMSLPINLIKTSGEDYEKNFEKELLTQKSAGAEVCVFGDIDLEEHLAWCSARCQNTGLQPCFPLWQKSRRQAVLEFLEAGFTPHITVVDTERMSPDYLGLPLTTDLIAAMEKDNIDVCGENGEYHTFVTGGPLFKTPLDIKFSAPIPRGRYLTLEVE</sequence>
<dbReference type="CDD" id="cd01994">
    <property type="entry name" value="AANH_PF0828-like"/>
    <property type="match status" value="1"/>
</dbReference>
<dbReference type="GeneID" id="93333108"/>
<dbReference type="InterPro" id="IPR002761">
    <property type="entry name" value="Diphthami_syn_dom"/>
</dbReference>
<dbReference type="Gene3D" id="3.90.1490.10">
    <property type="entry name" value="putative n-type atp pyrophosphatase, domain 2"/>
    <property type="match status" value="1"/>
</dbReference>
<dbReference type="AlphaFoldDB" id="A0A174IP49"/>
<dbReference type="STRING" id="39482.ERS852491_03605"/>
<dbReference type="Pfam" id="PF01902">
    <property type="entry name" value="Diphthami_syn_2"/>
    <property type="match status" value="1"/>
</dbReference>
<evidence type="ECO:0000313" key="3">
    <source>
        <dbReference type="Proteomes" id="UP000095544"/>
    </source>
</evidence>
<name>A0A174IP49_9FIRM</name>
<dbReference type="InterPro" id="IPR014729">
    <property type="entry name" value="Rossmann-like_a/b/a_fold"/>
</dbReference>
<evidence type="ECO:0000259" key="1">
    <source>
        <dbReference type="Pfam" id="PF01902"/>
    </source>
</evidence>
<proteinExistence type="predicted"/>
<protein>
    <submittedName>
        <fullName evidence="2">MJ0570-related uncharacterized domain</fullName>
    </submittedName>
</protein>
<evidence type="ECO:0000313" key="2">
    <source>
        <dbReference type="EMBL" id="CUO88221.1"/>
    </source>
</evidence>
<dbReference type="RefSeq" id="WP_025655122.1">
    <property type="nucleotide sequence ID" value="NZ_BQNQ01000001.1"/>
</dbReference>